<accession>A0AA44BDQ5</accession>
<gene>
    <name evidence="1" type="ORF">ISALK_06670</name>
</gene>
<organism evidence="1 2">
    <name type="scientific">Isachenkonia alkalipeptolytica</name>
    <dbReference type="NCBI Taxonomy" id="2565777"/>
    <lineage>
        <taxon>Bacteria</taxon>
        <taxon>Bacillati</taxon>
        <taxon>Bacillota</taxon>
        <taxon>Clostridia</taxon>
        <taxon>Eubacteriales</taxon>
        <taxon>Clostridiaceae</taxon>
        <taxon>Isachenkonia</taxon>
    </lineage>
</organism>
<dbReference type="Gene3D" id="3.40.50.10600">
    <property type="entry name" value="SpoIIaa-like domains"/>
    <property type="match status" value="1"/>
</dbReference>
<keyword evidence="2" id="KW-1185">Reference proteome</keyword>
<dbReference type="InterPro" id="IPR038396">
    <property type="entry name" value="SpoIIAA-like_sf"/>
</dbReference>
<protein>
    <submittedName>
        <fullName evidence="1">STAS/SEC14 domain-containing protein</fullName>
    </submittedName>
</protein>
<evidence type="ECO:0000313" key="1">
    <source>
        <dbReference type="EMBL" id="NBG88182.1"/>
    </source>
</evidence>
<sequence>MLIKNSEPIRFVSGGMQMVRVINNQGVPVLELEISEKIRKEDYEKIRPALEDKVDKFGEVNILIRMQEFPNFTLGALLEDLKLAVKNYSHMSKVAIVGNDDKLKHTTKLDKVFPGVEMKTFENRELDDAWHWLKT</sequence>
<dbReference type="Pfam" id="PF11964">
    <property type="entry name" value="SpoIIAA-like"/>
    <property type="match status" value="1"/>
</dbReference>
<dbReference type="AlphaFoldDB" id="A0AA44BDQ5"/>
<name>A0AA44BDQ5_9CLOT</name>
<dbReference type="InterPro" id="IPR036513">
    <property type="entry name" value="STAS_dom_sf"/>
</dbReference>
<dbReference type="InterPro" id="IPR021866">
    <property type="entry name" value="SpoIIAA-like"/>
</dbReference>
<dbReference type="SUPFAM" id="SSF52091">
    <property type="entry name" value="SpoIIaa-like"/>
    <property type="match status" value="1"/>
</dbReference>
<proteinExistence type="predicted"/>
<evidence type="ECO:0000313" key="2">
    <source>
        <dbReference type="Proteomes" id="UP000449710"/>
    </source>
</evidence>
<dbReference type="EMBL" id="SUMG01000006">
    <property type="protein sequence ID" value="NBG88182.1"/>
    <property type="molecule type" value="Genomic_DNA"/>
</dbReference>
<dbReference type="Proteomes" id="UP000449710">
    <property type="component" value="Unassembled WGS sequence"/>
</dbReference>
<reference evidence="1 2" key="1">
    <citation type="submission" date="2019-04" db="EMBL/GenBank/DDBJ databases">
        <title>Isachenkonia alkalipeptolytica gen. nov. sp. nov. a new anaerobic, alkiliphilic organothrophic bacterium capable to reduce synthesized ferrihydrite isolated from a soda lake.</title>
        <authorList>
            <person name="Toshchakov S.V."/>
            <person name="Zavarzina D.G."/>
            <person name="Zhilina T.N."/>
            <person name="Kostrikina N.A."/>
            <person name="Kublanov I.V."/>
        </authorList>
    </citation>
    <scope>NUCLEOTIDE SEQUENCE [LARGE SCALE GENOMIC DNA]</scope>
    <source>
        <strain evidence="1 2">Z-1701</strain>
    </source>
</reference>
<comment type="caution">
    <text evidence="1">The sequence shown here is derived from an EMBL/GenBank/DDBJ whole genome shotgun (WGS) entry which is preliminary data.</text>
</comment>